<evidence type="ECO:0000256" key="1">
    <source>
        <dbReference type="ARBA" id="ARBA00004442"/>
    </source>
</evidence>
<keyword evidence="4" id="KW-1134">Transmembrane beta strand</keyword>
<comment type="similarity">
    <text evidence="2">Belongs to the outer membrane factor (OMF) (TC 1.B.17) family.</text>
</comment>
<accession>A0ABW6BH08</accession>
<dbReference type="EMBL" id="JBHUPB010000010">
    <property type="protein sequence ID" value="MFD2968767.1"/>
    <property type="molecule type" value="Genomic_DNA"/>
</dbReference>
<sequence>MKYILMAALCCSLLTTKLQAQTPVVFTLEECVQSAISHNKKVKVAQLDIDASNTAAQGGRLNALPDIQGSVIGAYIGKPLNNIFPEVVGGASVSIIQPIYTGGKIALGNKLLNKAVDIAQEQKLLTDADITLDVEKAYWTVVQLKQKVILSEKFEQLVSVFYQDLNDAYEAGLSYKNDLLRLGVAHNEALLNIRKAKDGVIMSKLALSQLIGQSGNTDYDVSDSLNKMYRLHHELRVKQELIKRPELRMLEMALDAQALERKMIKSELLPTVGLLGMGSLSIGKNVDFTTSNNTFATYLGVLNVSIPIFDWGRNAKKVKEHDLKTQITRLRLEEAKEFVDLEIQQAWLTLGQSIKQIELAEQSLQQAEENLKLAQDRFEAGTIVAKDVQEAQVLWQQAYSNVIDAKVLFNINEAIFKRTIGRKNC</sequence>
<name>A0ABW6BH08_9SPHI</name>
<evidence type="ECO:0000256" key="6">
    <source>
        <dbReference type="ARBA" id="ARBA00023136"/>
    </source>
</evidence>
<dbReference type="PANTHER" id="PTHR30026">
    <property type="entry name" value="OUTER MEMBRANE PROTEIN TOLC"/>
    <property type="match status" value="1"/>
</dbReference>
<evidence type="ECO:0000313" key="11">
    <source>
        <dbReference type="Proteomes" id="UP001597525"/>
    </source>
</evidence>
<protein>
    <submittedName>
        <fullName evidence="10">TolC family protein</fullName>
    </submittedName>
</protein>
<evidence type="ECO:0000313" key="10">
    <source>
        <dbReference type="EMBL" id="MFD2968767.1"/>
    </source>
</evidence>
<feature type="coiled-coil region" evidence="8">
    <location>
        <begin position="350"/>
        <end position="377"/>
    </location>
</feature>
<evidence type="ECO:0000256" key="4">
    <source>
        <dbReference type="ARBA" id="ARBA00022452"/>
    </source>
</evidence>
<keyword evidence="5" id="KW-0812">Transmembrane</keyword>
<evidence type="ECO:0000256" key="9">
    <source>
        <dbReference type="SAM" id="SignalP"/>
    </source>
</evidence>
<dbReference type="Pfam" id="PF02321">
    <property type="entry name" value="OEP"/>
    <property type="match status" value="2"/>
</dbReference>
<keyword evidence="6" id="KW-0472">Membrane</keyword>
<evidence type="ECO:0000256" key="3">
    <source>
        <dbReference type="ARBA" id="ARBA00022448"/>
    </source>
</evidence>
<dbReference type="InterPro" id="IPR051906">
    <property type="entry name" value="TolC-like"/>
</dbReference>
<dbReference type="PANTHER" id="PTHR30026:SF20">
    <property type="entry name" value="OUTER MEMBRANE PROTEIN TOLC"/>
    <property type="match status" value="1"/>
</dbReference>
<dbReference type="Proteomes" id="UP001597525">
    <property type="component" value="Unassembled WGS sequence"/>
</dbReference>
<keyword evidence="11" id="KW-1185">Reference proteome</keyword>
<keyword evidence="7" id="KW-0998">Cell outer membrane</keyword>
<evidence type="ECO:0000256" key="7">
    <source>
        <dbReference type="ARBA" id="ARBA00023237"/>
    </source>
</evidence>
<reference evidence="11" key="1">
    <citation type="journal article" date="2019" name="Int. J. Syst. Evol. Microbiol.">
        <title>The Global Catalogue of Microorganisms (GCM) 10K type strain sequencing project: providing services to taxonomists for standard genome sequencing and annotation.</title>
        <authorList>
            <consortium name="The Broad Institute Genomics Platform"/>
            <consortium name="The Broad Institute Genome Sequencing Center for Infectious Disease"/>
            <person name="Wu L."/>
            <person name="Ma J."/>
        </authorList>
    </citation>
    <scope>NUCLEOTIDE SEQUENCE [LARGE SCALE GENOMIC DNA]</scope>
    <source>
        <strain evidence="11">KCTC 22814</strain>
    </source>
</reference>
<dbReference type="SUPFAM" id="SSF56954">
    <property type="entry name" value="Outer membrane efflux proteins (OEP)"/>
    <property type="match status" value="1"/>
</dbReference>
<keyword evidence="8" id="KW-0175">Coiled coil</keyword>
<keyword evidence="3" id="KW-0813">Transport</keyword>
<evidence type="ECO:0000256" key="8">
    <source>
        <dbReference type="SAM" id="Coils"/>
    </source>
</evidence>
<evidence type="ECO:0000256" key="2">
    <source>
        <dbReference type="ARBA" id="ARBA00007613"/>
    </source>
</evidence>
<keyword evidence="9" id="KW-0732">Signal</keyword>
<proteinExistence type="inferred from homology"/>
<dbReference type="Gene3D" id="1.20.1600.10">
    <property type="entry name" value="Outer membrane efflux proteins (OEP)"/>
    <property type="match status" value="1"/>
</dbReference>
<organism evidence="10 11">
    <name type="scientific">Sphingobacterium bambusae</name>
    <dbReference type="NCBI Taxonomy" id="662858"/>
    <lineage>
        <taxon>Bacteria</taxon>
        <taxon>Pseudomonadati</taxon>
        <taxon>Bacteroidota</taxon>
        <taxon>Sphingobacteriia</taxon>
        <taxon>Sphingobacteriales</taxon>
        <taxon>Sphingobacteriaceae</taxon>
        <taxon>Sphingobacterium</taxon>
    </lineage>
</organism>
<feature type="signal peptide" evidence="9">
    <location>
        <begin position="1"/>
        <end position="20"/>
    </location>
</feature>
<dbReference type="InterPro" id="IPR003423">
    <property type="entry name" value="OMP_efflux"/>
</dbReference>
<comment type="subcellular location">
    <subcellularLocation>
        <location evidence="1">Cell outer membrane</location>
    </subcellularLocation>
</comment>
<comment type="caution">
    <text evidence="10">The sequence shown here is derived from an EMBL/GenBank/DDBJ whole genome shotgun (WGS) entry which is preliminary data.</text>
</comment>
<evidence type="ECO:0000256" key="5">
    <source>
        <dbReference type="ARBA" id="ARBA00022692"/>
    </source>
</evidence>
<gene>
    <name evidence="10" type="ORF">ACFS7Y_15310</name>
</gene>
<dbReference type="RefSeq" id="WP_320184965.1">
    <property type="nucleotide sequence ID" value="NZ_CP138332.1"/>
</dbReference>
<feature type="chain" id="PRO_5047384515" evidence="9">
    <location>
        <begin position="21"/>
        <end position="425"/>
    </location>
</feature>